<keyword evidence="2 4" id="KW-0863">Zinc-finger</keyword>
<evidence type="ECO:0000256" key="2">
    <source>
        <dbReference type="ARBA" id="ARBA00022771"/>
    </source>
</evidence>
<dbReference type="SUPFAM" id="SSF144232">
    <property type="entry name" value="HIT/MYND zinc finger-like"/>
    <property type="match status" value="1"/>
</dbReference>
<keyword evidence="3" id="KW-0862">Zinc</keyword>
<evidence type="ECO:0000259" key="5">
    <source>
        <dbReference type="PROSITE" id="PS50865"/>
    </source>
</evidence>
<dbReference type="InterPro" id="IPR002893">
    <property type="entry name" value="Znf_MYND"/>
</dbReference>
<dbReference type="GO" id="GO:0008270">
    <property type="term" value="F:zinc ion binding"/>
    <property type="evidence" value="ECO:0007669"/>
    <property type="project" value="UniProtKB-KW"/>
</dbReference>
<name>A0A0G4EUS9_VITBC</name>
<dbReference type="PROSITE" id="PS01360">
    <property type="entry name" value="ZF_MYND_1"/>
    <property type="match status" value="1"/>
</dbReference>
<protein>
    <recommendedName>
        <fullName evidence="5">MYND-type domain-containing protein</fullName>
    </recommendedName>
</protein>
<accession>A0A0G4EUS9</accession>
<dbReference type="InParanoid" id="A0A0G4EUS9"/>
<evidence type="ECO:0000256" key="3">
    <source>
        <dbReference type="ARBA" id="ARBA00022833"/>
    </source>
</evidence>
<keyword evidence="1" id="KW-0479">Metal-binding</keyword>
<keyword evidence="7" id="KW-1185">Reference proteome</keyword>
<evidence type="ECO:0000256" key="4">
    <source>
        <dbReference type="PROSITE-ProRule" id="PRU00134"/>
    </source>
</evidence>
<dbReference type="Gene3D" id="6.10.140.2220">
    <property type="match status" value="1"/>
</dbReference>
<dbReference type="OrthoDB" id="265717at2759"/>
<dbReference type="PhylomeDB" id="A0A0G4EUS9"/>
<reference evidence="6 7" key="1">
    <citation type="submission" date="2014-11" db="EMBL/GenBank/DDBJ databases">
        <authorList>
            <person name="Zhu J."/>
            <person name="Qi W."/>
            <person name="Song R."/>
        </authorList>
    </citation>
    <scope>NUCLEOTIDE SEQUENCE [LARGE SCALE GENOMIC DNA]</scope>
</reference>
<dbReference type="VEuPathDB" id="CryptoDB:Vbra_8314"/>
<evidence type="ECO:0000313" key="7">
    <source>
        <dbReference type="Proteomes" id="UP000041254"/>
    </source>
</evidence>
<dbReference type="AlphaFoldDB" id="A0A0G4EUS9"/>
<gene>
    <name evidence="6" type="ORF">Vbra_8314</name>
</gene>
<feature type="domain" description="MYND-type" evidence="5">
    <location>
        <begin position="54"/>
        <end position="98"/>
    </location>
</feature>
<dbReference type="Proteomes" id="UP000041254">
    <property type="component" value="Unassembled WGS sequence"/>
</dbReference>
<organism evidence="6 7">
    <name type="scientific">Vitrella brassicaformis (strain CCMP3155)</name>
    <dbReference type="NCBI Taxonomy" id="1169540"/>
    <lineage>
        <taxon>Eukaryota</taxon>
        <taxon>Sar</taxon>
        <taxon>Alveolata</taxon>
        <taxon>Colpodellida</taxon>
        <taxon>Vitrellaceae</taxon>
        <taxon>Vitrella</taxon>
    </lineage>
</organism>
<dbReference type="PROSITE" id="PS50865">
    <property type="entry name" value="ZF_MYND_2"/>
    <property type="match status" value="1"/>
</dbReference>
<evidence type="ECO:0000256" key="1">
    <source>
        <dbReference type="ARBA" id="ARBA00022723"/>
    </source>
</evidence>
<dbReference type="EMBL" id="CDMY01000324">
    <property type="protein sequence ID" value="CEM02355.1"/>
    <property type="molecule type" value="Genomic_DNA"/>
</dbReference>
<dbReference type="Pfam" id="PF01753">
    <property type="entry name" value="zf-MYND"/>
    <property type="match status" value="1"/>
</dbReference>
<sequence length="382" mass="43421">MARPIDYSKWDDIACSDDEDDAKDAPHRLPYSSDEISGYKVRQNAPKNDYPKRCAAMGCTATAPAGSPMPMCQQCSLVHYCSKQCQVDDWRRRHRKECKSAQKEFSRPPLHHNRAAVMFIYGWLDEDAFFSLQRGSQQEILREFVTAGQHSGWLMLRLRQFHDRSFCVVGLHNPDNPQGSRPRCAYTTGEDGAAIYPCFMLAPVARRGAEMPCCPRNPKMLVMLEAARRTLKTAIETCMKDPRHRVFPVSFVTVTDACDTLFWRKEVVITEMWTSSGLQNRVWYLRPSIDITLSNALMEASYEVFGHELGQILAERWASCGHRIISIPEDYLRREAWQRNLVNRIATDGGAVGLDAICEQKAWRQPPRPCNVRVSADGGGGR</sequence>
<evidence type="ECO:0000313" key="6">
    <source>
        <dbReference type="EMBL" id="CEM02355.1"/>
    </source>
</evidence>
<proteinExistence type="predicted"/>